<dbReference type="AlphaFoldDB" id="A0A063CD70"/>
<dbReference type="EMBL" id="SZOH01000714">
    <property type="protein sequence ID" value="TKJ04160.1"/>
    <property type="molecule type" value="Genomic_DNA"/>
</dbReference>
<evidence type="ECO:0000313" key="15">
    <source>
        <dbReference type="EMBL" id="PFD20263.1"/>
    </source>
</evidence>
<protein>
    <submittedName>
        <fullName evidence="6">Flagellar motor switch protein FliN</fullName>
    </submittedName>
</protein>
<dbReference type="Proteomes" id="UP000475765">
    <property type="component" value="Unassembled WGS sequence"/>
</dbReference>
<dbReference type="Proteomes" id="UP000321735">
    <property type="component" value="Chromosome"/>
</dbReference>
<dbReference type="Proteomes" id="UP000220032">
    <property type="component" value="Unassembled WGS sequence"/>
</dbReference>
<dbReference type="Proteomes" id="UP000190906">
    <property type="component" value="Unassembled WGS sequence"/>
</dbReference>
<dbReference type="GeneID" id="301201126"/>
<evidence type="ECO:0000313" key="46">
    <source>
        <dbReference type="Proteomes" id="UP000224203"/>
    </source>
</evidence>
<reference evidence="34 35" key="5">
    <citation type="submission" date="2017-01" db="EMBL/GenBank/DDBJ databases">
        <title>Bacillus cereus isolates.</title>
        <authorList>
            <person name="Beno S.M."/>
        </authorList>
    </citation>
    <scope>NUCLEOTIDE SEQUENCE [LARGE SCALE GENOMIC DNA]</scope>
    <source>
        <strain evidence="10 35">FSL H8-0485</strain>
        <strain evidence="12 34">FSL K6-1030</strain>
        <strain evidence="11 36">FSL M7-1219</strain>
    </source>
</reference>
<evidence type="ECO:0000313" key="51">
    <source>
        <dbReference type="Proteomes" id="UP000321735"/>
    </source>
</evidence>
<name>A0A063CD70_BACCE</name>
<reference evidence="3 29" key="1">
    <citation type="submission" date="2015-04" db="EMBL/GenBank/DDBJ databases">
        <title>Draft Genome Sequences of Eight Spore-Forming Food Isolates of Bacillus cereus Genome sequencing.</title>
        <authorList>
            <person name="Krawcyk A.O."/>
            <person name="de Jong A."/>
            <person name="Eijlander R.T."/>
            <person name="Berendsen E.M."/>
            <person name="Holsappel S."/>
            <person name="Wells-Bennik M."/>
            <person name="Kuipers O.P."/>
        </authorList>
    </citation>
    <scope>NUCLEOTIDE SEQUENCE [LARGE SCALE GENOMIC DNA]</scope>
    <source>
        <strain evidence="3 29">B4077</strain>
    </source>
</reference>
<dbReference type="Proteomes" id="UP000075591">
    <property type="component" value="Unassembled WGS sequence"/>
</dbReference>
<organism evidence="6 31">
    <name type="scientific">Bacillus cereus</name>
    <dbReference type="NCBI Taxonomy" id="1396"/>
    <lineage>
        <taxon>Bacteria</taxon>
        <taxon>Bacillati</taxon>
        <taxon>Bacillota</taxon>
        <taxon>Bacilli</taxon>
        <taxon>Bacillales</taxon>
        <taxon>Bacillaceae</taxon>
        <taxon>Bacillus</taxon>
        <taxon>Bacillus cereus group</taxon>
    </lineage>
</organism>
<evidence type="ECO:0000256" key="1">
    <source>
        <dbReference type="SAM" id="Phobius"/>
    </source>
</evidence>
<evidence type="ECO:0000313" key="47">
    <source>
        <dbReference type="Proteomes" id="UP000225766"/>
    </source>
</evidence>
<evidence type="ECO:0000313" key="28">
    <source>
        <dbReference type="EMBL" id="UYW67690.1"/>
    </source>
</evidence>
<evidence type="ECO:0000313" key="43">
    <source>
        <dbReference type="Proteomes" id="UP000222054"/>
    </source>
</evidence>
<evidence type="ECO:0000313" key="32">
    <source>
        <dbReference type="Proteomes" id="UP000076501"/>
    </source>
</evidence>
<evidence type="ECO:0000313" key="37">
    <source>
        <dbReference type="Proteomes" id="UP000219743"/>
    </source>
</evidence>
<evidence type="ECO:0000313" key="40">
    <source>
        <dbReference type="Proteomes" id="UP000220210"/>
    </source>
</evidence>
<evidence type="ECO:0000313" key="50">
    <source>
        <dbReference type="Proteomes" id="UP000308444"/>
    </source>
</evidence>
<dbReference type="EMBL" id="MUAJ01000001">
    <property type="protein sequence ID" value="OOR14742.1"/>
    <property type="molecule type" value="Genomic_DNA"/>
</dbReference>
<evidence type="ECO:0000313" key="17">
    <source>
        <dbReference type="EMBL" id="PFF49885.1"/>
    </source>
</evidence>
<evidence type="ECO:0000313" key="8">
    <source>
        <dbReference type="EMBL" id="MBY0035238.1"/>
    </source>
</evidence>
<dbReference type="Proteomes" id="UP000076501">
    <property type="component" value="Unassembled WGS sequence"/>
</dbReference>
<dbReference type="EMBL" id="NUIQ01000136">
    <property type="protein sequence ID" value="PGO75128.1"/>
    <property type="molecule type" value="Genomic_DNA"/>
</dbReference>
<dbReference type="EMBL" id="LJKA01000064">
    <property type="protein sequence ID" value="KZD29846.1"/>
    <property type="molecule type" value="Genomic_DNA"/>
</dbReference>
<dbReference type="Proteomes" id="UP000186535">
    <property type="component" value="Unassembled WGS sequence"/>
</dbReference>
<dbReference type="OMA" id="YMTKRTR"/>
<evidence type="ECO:0000313" key="24">
    <source>
        <dbReference type="EMBL" id="PGT98718.1"/>
    </source>
</evidence>
<dbReference type="KEGG" id="bcef:BcrFT9_01402"/>
<dbReference type="Proteomes" id="UP001197806">
    <property type="component" value="Unassembled WGS sequence"/>
</dbReference>
<dbReference type="EMBL" id="NTRC01000013">
    <property type="protein sequence ID" value="PFD20263.1"/>
    <property type="molecule type" value="Genomic_DNA"/>
</dbReference>
<dbReference type="EMBL" id="LOMT01000097">
    <property type="protein sequence ID" value="KXX96900.1"/>
    <property type="molecule type" value="Genomic_DNA"/>
</dbReference>
<evidence type="ECO:0000313" key="12">
    <source>
        <dbReference type="EMBL" id="OOR76898.1"/>
    </source>
</evidence>
<evidence type="ECO:0000313" key="16">
    <source>
        <dbReference type="EMBL" id="PFE13864.1"/>
    </source>
</evidence>
<dbReference type="EMBL" id="NVDQ01000021">
    <property type="protein sequence ID" value="PFV08075.1"/>
    <property type="molecule type" value="Genomic_DNA"/>
</dbReference>
<dbReference type="EMBL" id="CP109872">
    <property type="protein sequence ID" value="UYW67690.1"/>
    <property type="molecule type" value="Genomic_DNA"/>
</dbReference>
<evidence type="ECO:0000313" key="11">
    <source>
        <dbReference type="EMBL" id="OOR27364.1"/>
    </source>
</evidence>
<dbReference type="Proteomes" id="UP000223834">
    <property type="component" value="Unassembled WGS sequence"/>
</dbReference>
<dbReference type="RefSeq" id="WP_000121176.1">
    <property type="nucleotide sequence ID" value="NZ_AP022857.1"/>
</dbReference>
<dbReference type="EMBL" id="NTSO01000005">
    <property type="protein sequence ID" value="PFF49885.1"/>
    <property type="molecule type" value="Genomic_DNA"/>
</dbReference>
<dbReference type="Proteomes" id="UP000226257">
    <property type="component" value="Unassembled WGS sequence"/>
</dbReference>
<dbReference type="Proteomes" id="UP000225766">
    <property type="component" value="Unassembled WGS sequence"/>
</dbReference>
<evidence type="ECO:0000313" key="26">
    <source>
        <dbReference type="EMBL" id="RWQ73935.1"/>
    </source>
</evidence>
<dbReference type="EMBL" id="WBPP01000015">
    <property type="protein sequence ID" value="KAB2396591.1"/>
    <property type="molecule type" value="Genomic_DNA"/>
</dbReference>
<keyword evidence="6" id="KW-0282">Flagellum</keyword>
<evidence type="ECO:0000313" key="44">
    <source>
        <dbReference type="Proteomes" id="UP000223777"/>
    </source>
</evidence>
<dbReference type="EMBL" id="CP031778">
    <property type="protein sequence ID" value="QDZ73067.1"/>
    <property type="molecule type" value="Genomic_DNA"/>
</dbReference>
<dbReference type="EMBL" id="LJKE01000137">
    <property type="protein sequence ID" value="KZD49470.1"/>
    <property type="molecule type" value="Genomic_DNA"/>
</dbReference>
<reference evidence="31 32" key="2">
    <citation type="submission" date="2015-09" db="EMBL/GenBank/DDBJ databases">
        <title>Bacillus cereus food isolates.</title>
        <authorList>
            <person name="Boekhorst J."/>
        </authorList>
    </citation>
    <scope>NUCLEOTIDE SEQUENCE [LARGE SCALE GENOMIC DNA]</scope>
    <source>
        <strain evidence="5 32">B4082</strain>
        <strain evidence="6 31">B4088</strain>
    </source>
</reference>
<evidence type="ECO:0000313" key="21">
    <source>
        <dbReference type="EMBL" id="PGO75128.1"/>
    </source>
</evidence>
<reference evidence="7 53" key="13">
    <citation type="submission" date="2020-12" db="EMBL/GenBank/DDBJ databases">
        <title>Genome assembly for a thermostable protease producing Bacillus cereus MAKP1 strain isolated from chicken gut.</title>
        <authorList>
            <person name="Malaviya A."/>
        </authorList>
    </citation>
    <scope>NUCLEOTIDE SEQUENCE [LARGE SCALE GENOMIC DNA]</scope>
    <source>
        <strain evidence="7 53">MAKP1</strain>
    </source>
</reference>
<dbReference type="EMBL" id="QNGD03000006">
    <property type="protein sequence ID" value="RWQ73935.1"/>
    <property type="molecule type" value="Genomic_DNA"/>
</dbReference>
<reference evidence="9 33" key="4">
    <citation type="submission" date="2016-11" db="EMBL/GenBank/DDBJ databases">
        <title>Identification of Bacillus cereus isolated from egg-white.</title>
        <authorList>
            <person name="Soni A."/>
            <person name="Oey I."/>
            <person name="Silcock P."/>
            <person name="Bremer P."/>
        </authorList>
    </citation>
    <scope>NUCLEOTIDE SEQUENCE [LARGE SCALE GENOMIC DNA]</scope>
    <source>
        <strain evidence="9 33">NZAS03</strain>
    </source>
</reference>
<evidence type="ECO:0000313" key="52">
    <source>
        <dbReference type="Proteomes" id="UP000475765"/>
    </source>
</evidence>
<evidence type="ECO:0000313" key="27">
    <source>
        <dbReference type="EMBL" id="TKJ04160.1"/>
    </source>
</evidence>
<keyword evidence="1" id="KW-0472">Membrane</keyword>
<dbReference type="EMBL" id="NUHO01000036">
    <property type="protein sequence ID" value="PGM94624.1"/>
    <property type="molecule type" value="Genomic_DNA"/>
</dbReference>
<evidence type="ECO:0000313" key="9">
    <source>
        <dbReference type="EMBL" id="OKA36178.1"/>
    </source>
</evidence>
<dbReference type="eggNOG" id="ENOG502ZSZY">
    <property type="taxonomic scope" value="Bacteria"/>
</dbReference>
<dbReference type="Proteomes" id="UP000190641">
    <property type="component" value="Unassembled WGS sequence"/>
</dbReference>
<evidence type="ECO:0000313" key="39">
    <source>
        <dbReference type="Proteomes" id="UP000220032"/>
    </source>
</evidence>
<evidence type="ECO:0000313" key="25">
    <source>
        <dbReference type="EMBL" id="QDZ73067.1"/>
    </source>
</evidence>
<evidence type="ECO:0000313" key="48">
    <source>
        <dbReference type="Proteomes" id="UP000226257"/>
    </source>
</evidence>
<dbReference type="Proteomes" id="UP000221438">
    <property type="component" value="Unassembled WGS sequence"/>
</dbReference>
<evidence type="ECO:0000313" key="14">
    <source>
        <dbReference type="EMBL" id="PFC75881.1"/>
    </source>
</evidence>
<evidence type="ECO:0000313" key="36">
    <source>
        <dbReference type="Proteomes" id="UP000191124"/>
    </source>
</evidence>
<keyword evidence="6" id="KW-0969">Cilium</keyword>
<feature type="transmembrane region" description="Helical" evidence="1">
    <location>
        <begin position="6"/>
        <end position="25"/>
    </location>
</feature>
<sequence length="106" mass="11880">MSYMTTLFQVVLLFGALGYGAYYMTKKTRKQQFFKQGENGHIQVKDGVYLNHQTSAFLFEVDGKQVFTVISNNGVQSVQLTGTGNQFQQALEDAVKSETKKVEDPS</sequence>
<keyword evidence="1" id="KW-1133">Transmembrane helix</keyword>
<dbReference type="Proteomes" id="UP000219743">
    <property type="component" value="Unassembled WGS sequence"/>
</dbReference>
<evidence type="ECO:0000313" key="33">
    <source>
        <dbReference type="Proteomes" id="UP000186535"/>
    </source>
</evidence>
<gene>
    <name evidence="4" type="ORF">AT274_02460</name>
    <name evidence="3" type="ORF">B4077_1750</name>
    <name evidence="5" type="ORF">B4082_4200</name>
    <name evidence="6" type="ORF">B4088_6530</name>
    <name evidence="9" type="ORF">BJR07_19085</name>
    <name evidence="12" type="ORF">BLX06_01760</name>
    <name evidence="11" type="ORF">BW892_11390</name>
    <name evidence="10" type="ORF">BW897_01420</name>
    <name evidence="15" type="ORF">CN263_18475</name>
    <name evidence="14" type="ORF">CN290_07430</name>
    <name evidence="16" type="ORF">CN307_16620</name>
    <name evidence="17" type="ORF">CN357_10375</name>
    <name evidence="19" type="ORF">CN958_11240</name>
    <name evidence="21" type="ORF">CN980_16005</name>
    <name evidence="20" type="ORF">CN984_00275</name>
    <name evidence="22" type="ORF">COA08_05405</name>
    <name evidence="23" type="ORF">COC69_22720</name>
    <name evidence="24" type="ORF">COD19_21155</name>
    <name evidence="18" type="ORF">COK98_11045</name>
    <name evidence="13" type="ORF">CON36_02485</name>
    <name evidence="25" type="ORF">D0437_08085</name>
    <name evidence="26" type="ORF">DR116_0013595</name>
    <name evidence="2" type="ORF">F8172_12620</name>
    <name evidence="27" type="ORF">FC695_12150</name>
    <name evidence="8" type="ORF">H7U08_01375</name>
    <name evidence="7" type="ORF">JCR31_19905</name>
    <name evidence="28" type="ORF">OK229_18135</name>
</gene>
<dbReference type="EMBL" id="MPON01000006">
    <property type="protein sequence ID" value="OKA36178.1"/>
    <property type="molecule type" value="Genomic_DNA"/>
</dbReference>
<reference evidence="37 40" key="6">
    <citation type="submission" date="2017-09" db="EMBL/GenBank/DDBJ databases">
        <title>Large-scale bioinformatics analysis of Bacillus genomes uncovers conserved roles of natural products in bacterial physiology.</title>
        <authorList>
            <consortium name="Agbiome Team Llc"/>
            <person name="Bleich R.M."/>
            <person name="Kirk G.J."/>
            <person name="Santa Maria K.C."/>
            <person name="Allen S.E."/>
            <person name="Farag S."/>
            <person name="Shank E.A."/>
            <person name="Bowers A."/>
        </authorList>
    </citation>
    <scope>NUCLEOTIDE SEQUENCE [LARGE SCALE GENOMIC DNA]</scope>
    <source>
        <strain evidence="17 40">AFS020204</strain>
        <strain evidence="15 37">AFS024404</strain>
    </source>
</reference>
<dbReference type="PATRIC" id="fig|1396.419.peg.5416"/>
<evidence type="ECO:0000313" key="41">
    <source>
        <dbReference type="Proteomes" id="UP000220226"/>
    </source>
</evidence>
<evidence type="ECO:0000313" key="22">
    <source>
        <dbReference type="EMBL" id="PGQ11218.1"/>
    </source>
</evidence>
<dbReference type="EMBL" id="MUAL01000015">
    <property type="protein sequence ID" value="OOR27364.1"/>
    <property type="molecule type" value="Genomic_DNA"/>
</dbReference>
<evidence type="ECO:0000313" key="19">
    <source>
        <dbReference type="EMBL" id="PGM94624.1"/>
    </source>
</evidence>
<dbReference type="Proteomes" id="UP000253597">
    <property type="component" value="Unassembled WGS sequence"/>
</dbReference>
<dbReference type="Proteomes" id="UP000191124">
    <property type="component" value="Unassembled WGS sequence"/>
</dbReference>
<dbReference type="Proteomes" id="UP000035214">
    <property type="component" value="Unassembled WGS sequence"/>
</dbReference>
<dbReference type="Proteomes" id="UP000219922">
    <property type="component" value="Unassembled WGS sequence"/>
</dbReference>
<dbReference type="EMBL" id="NUMG01000031">
    <property type="protein sequence ID" value="PGT98718.1"/>
    <property type="molecule type" value="Genomic_DNA"/>
</dbReference>
<dbReference type="EMBL" id="NULI01000134">
    <property type="protein sequence ID" value="PGS75002.1"/>
    <property type="molecule type" value="Genomic_DNA"/>
</dbReference>
<dbReference type="EMBL" id="NTRR01000025">
    <property type="protein sequence ID" value="PFE13864.1"/>
    <property type="molecule type" value="Genomic_DNA"/>
</dbReference>
<evidence type="ECO:0000313" key="2">
    <source>
        <dbReference type="EMBL" id="KAB2396591.1"/>
    </source>
</evidence>
<dbReference type="EMBL" id="NVMX01000003">
    <property type="protein sequence ID" value="PEA00530.1"/>
    <property type="molecule type" value="Genomic_DNA"/>
</dbReference>
<evidence type="ECO:0000313" key="6">
    <source>
        <dbReference type="EMBL" id="KZD49470.1"/>
    </source>
</evidence>
<evidence type="ECO:0000313" key="38">
    <source>
        <dbReference type="Proteomes" id="UP000219922"/>
    </source>
</evidence>
<evidence type="ECO:0000313" key="20">
    <source>
        <dbReference type="EMBL" id="PGO33751.1"/>
    </source>
</evidence>
<proteinExistence type="predicted"/>
<evidence type="ECO:0000313" key="23">
    <source>
        <dbReference type="EMBL" id="PGS75002.1"/>
    </source>
</evidence>
<evidence type="ECO:0000313" key="29">
    <source>
        <dbReference type="Proteomes" id="UP000035214"/>
    </source>
</evidence>
<dbReference type="EMBL" id="NTQT01000009">
    <property type="protein sequence ID" value="PFC75881.1"/>
    <property type="molecule type" value="Genomic_DNA"/>
</dbReference>
<evidence type="ECO:0000313" key="18">
    <source>
        <dbReference type="EMBL" id="PFV08075.1"/>
    </source>
</evidence>
<dbReference type="Proteomes" id="UP000220210">
    <property type="component" value="Unassembled WGS sequence"/>
</dbReference>
<dbReference type="Proteomes" id="UP000613452">
    <property type="component" value="Unassembled WGS sequence"/>
</dbReference>
<reference evidence="26 49" key="10">
    <citation type="submission" date="2019-01" db="EMBL/GenBank/DDBJ databases">
        <title>Draft genome sequence of heavy metal resistant Bacillus cereus NWUAB01.</title>
        <authorList>
            <person name="Babalola O."/>
            <person name="Aremu B.R."/>
            <person name="Ayangbenro A.S."/>
        </authorList>
    </citation>
    <scope>NUCLEOTIDE SEQUENCE [LARGE SCALE GENOMIC DNA]</scope>
    <source>
        <strain evidence="26 49">NWUAB01</strain>
    </source>
</reference>
<evidence type="ECO:0000313" key="3">
    <source>
        <dbReference type="EMBL" id="KLA30007.1"/>
    </source>
</evidence>
<dbReference type="EMBL" id="JACLPZ010000001">
    <property type="protein sequence ID" value="MBY0035238.1"/>
    <property type="molecule type" value="Genomic_DNA"/>
</dbReference>
<dbReference type="Proteomes" id="UP001163707">
    <property type="component" value="Chromosome"/>
</dbReference>
<dbReference type="Proteomes" id="UP000223777">
    <property type="component" value="Unassembled WGS sequence"/>
</dbReference>
<reference evidence="28" key="14">
    <citation type="submission" date="2023-02" db="EMBL/GenBank/DDBJ databases">
        <title>Complete Genome Sequence of Bacillus cereus sensu lato isolate BC38B from pepper closely related to the Bacillus anthracis clade.</title>
        <authorList>
            <person name="Abdelli M."/>
            <person name="Cerar Kisek T."/>
            <person name="Falaise C."/>
            <person name="Cumont A."/>
            <person name="Giraud M."/>
            <person name="Chatoux J."/>
            <person name="Rogee S."/>
            <person name="Dadvisard M."/>
            <person name="Larigauderie G."/>
            <person name="Raynaud F."/>
            <person name="Godic Torkar K."/>
            <person name="Ramisse V."/>
        </authorList>
    </citation>
    <scope>NUCLEOTIDE SEQUENCE</scope>
    <source>
        <strain evidence="28">BC38B</strain>
    </source>
</reference>
<dbReference type="Proteomes" id="UP000222054">
    <property type="component" value="Unassembled WGS sequence"/>
</dbReference>
<dbReference type="Proteomes" id="UP000220226">
    <property type="component" value="Unassembled WGS sequence"/>
</dbReference>
<accession>A0A063CD70</accession>
<evidence type="ECO:0000313" key="13">
    <source>
        <dbReference type="EMBL" id="PEA00530.1"/>
    </source>
</evidence>
<evidence type="ECO:0000313" key="53">
    <source>
        <dbReference type="Proteomes" id="UP000613452"/>
    </source>
</evidence>
<dbReference type="Proteomes" id="UP000076482">
    <property type="component" value="Unassembled WGS sequence"/>
</dbReference>
<dbReference type="Proteomes" id="UP000308444">
    <property type="component" value="Unassembled WGS sequence"/>
</dbReference>
<dbReference type="EMBL" id="LCYI01000020">
    <property type="protein sequence ID" value="KLA30007.1"/>
    <property type="molecule type" value="Genomic_DNA"/>
</dbReference>
<dbReference type="EMBL" id="JAEFBZ010000001">
    <property type="protein sequence ID" value="MBK1610167.1"/>
    <property type="molecule type" value="Genomic_DNA"/>
</dbReference>
<reference evidence="2 52" key="11">
    <citation type="submission" date="2019-10" db="EMBL/GenBank/DDBJ databases">
        <title>Bacillus from the desert of Cuatro Cinegas, Coahuila.</title>
        <authorList>
            <person name="Olmedo-Alvarez G."/>
            <person name="Saldana S."/>
            <person name="Barcelo D."/>
        </authorList>
    </citation>
    <scope>NUCLEOTIDE SEQUENCE [LARGE SCALE GENOMIC DNA]</scope>
    <source>
        <strain evidence="2 52">CH417_13T</strain>
    </source>
</reference>
<keyword evidence="1" id="KW-0812">Transmembrane</keyword>
<dbReference type="EMBL" id="MUAU01000002">
    <property type="protein sequence ID" value="OOR76898.1"/>
    <property type="molecule type" value="Genomic_DNA"/>
</dbReference>
<evidence type="ECO:0000313" key="5">
    <source>
        <dbReference type="EMBL" id="KZD29846.1"/>
    </source>
</evidence>
<dbReference type="EMBL" id="NUIL01000001">
    <property type="protein sequence ID" value="PGO33751.1"/>
    <property type="molecule type" value="Genomic_DNA"/>
</dbReference>
<keyword evidence="6" id="KW-0966">Cell projection</keyword>
<evidence type="ECO:0000313" key="30">
    <source>
        <dbReference type="Proteomes" id="UP000075591"/>
    </source>
</evidence>
<reference evidence="4 30" key="3">
    <citation type="submission" date="2015-12" db="EMBL/GenBank/DDBJ databases">
        <title>Bacillus cereus Group isolate.</title>
        <authorList>
            <person name="Kovac J."/>
        </authorList>
    </citation>
    <scope>NUCLEOTIDE SEQUENCE [LARGE SCALE GENOMIC DNA]</scope>
    <source>
        <strain evidence="4 30">FSL W8-0275</strain>
    </source>
</reference>
<evidence type="ECO:0000313" key="42">
    <source>
        <dbReference type="Proteomes" id="UP000221438"/>
    </source>
</evidence>
<dbReference type="EMBL" id="NUJQ01000005">
    <property type="protein sequence ID" value="PGQ11218.1"/>
    <property type="molecule type" value="Genomic_DNA"/>
</dbReference>
<evidence type="ECO:0000313" key="45">
    <source>
        <dbReference type="Proteomes" id="UP000223834"/>
    </source>
</evidence>
<evidence type="ECO:0000313" key="34">
    <source>
        <dbReference type="Proteomes" id="UP000190641"/>
    </source>
</evidence>
<reference evidence="38 39" key="7">
    <citation type="submission" date="2017-09" db="EMBL/GenBank/DDBJ databases">
        <title>Large-scale bioinformatics analysis of Bacillus genomes uncovers conserved roles of natural products in bacterial physiology.</title>
        <authorList>
            <consortium name="Agbiome Team Llc"/>
            <person name="Bleich R.M."/>
            <person name="Grubbs K.J."/>
            <person name="Santa Maria K.C."/>
            <person name="Allen S.E."/>
            <person name="Farag S."/>
            <person name="Shank E.A."/>
            <person name="Bowers A."/>
        </authorList>
    </citation>
    <scope>NUCLEOTIDE SEQUENCE [LARGE SCALE GENOMIC DNA]</scope>
    <source>
        <strain evidence="16 39">AFS022681</strain>
        <strain evidence="14 41">AFS025165</strain>
        <strain evidence="24 47">AFS040105</strain>
        <strain evidence="23 46">AFS041711</strain>
        <strain evidence="22 42">AFS046104</strain>
        <strain evidence="21 45">AFS049141</strain>
        <strain evidence="20 44">AFS050027</strain>
        <strain evidence="19 43">AFS053130</strain>
        <strain evidence="18 48">AFS060282</strain>
        <strain evidence="13 38">AFS092789</strain>
    </source>
</reference>
<evidence type="ECO:0000313" key="31">
    <source>
        <dbReference type="Proteomes" id="UP000076482"/>
    </source>
</evidence>
<evidence type="ECO:0000313" key="49">
    <source>
        <dbReference type="Proteomes" id="UP000253597"/>
    </source>
</evidence>
<dbReference type="OrthoDB" id="2926978at2"/>
<reference evidence="27 50" key="9">
    <citation type="journal article" date="2019" name="Environ. Microbiol.">
        <title>An active ?-lactamase is a part of an orchestrated cell wall stress resistance network of Bacillus subtilis and related rhizosphere species.</title>
        <authorList>
            <person name="Bucher T."/>
            <person name="Keren-Paz A."/>
            <person name="Hausser J."/>
            <person name="Olender T."/>
            <person name="Cytryn E."/>
            <person name="Kolodkin-Gal I."/>
        </authorList>
    </citation>
    <scope>NUCLEOTIDE SEQUENCE [LARGE SCALE GENOMIC DNA]</scope>
    <source>
        <strain evidence="27 50">I32</strain>
    </source>
</reference>
<reference evidence="25 51" key="8">
    <citation type="journal article" date="2019" name="Ecotoxicol. Environ. Saf.">
        <title>Microbial characterization of heavy metal resistant bacterial strains isolated from an electroplating wastewater treatment plant.</title>
        <authorList>
            <person name="Cai X."/>
            <person name="Zheng X."/>
            <person name="Zhang D."/>
            <person name="Iqbal W."/>
            <person name="Liu C."/>
            <person name="Yang B."/>
            <person name="Zhao X."/>
            <person name="Lu X."/>
            <person name="Mao Y."/>
        </authorList>
    </citation>
    <scope>NUCLEOTIDE SEQUENCE [LARGE SCALE GENOMIC DNA]</scope>
    <source>
        <strain evidence="25 51">Co1-1</strain>
    </source>
</reference>
<reference evidence="8" key="12">
    <citation type="submission" date="2020-08" db="EMBL/GenBank/DDBJ databases">
        <title>Fungal Genomes of the International Space Station.</title>
        <authorList>
            <person name="Seuylemezian A."/>
            <person name="Singh N.K."/>
            <person name="Wood J."/>
            <person name="Venkateswaran K."/>
        </authorList>
    </citation>
    <scope>NUCLEOTIDE SEQUENCE</scope>
    <source>
        <strain evidence="8">I2-B2</strain>
    </source>
</reference>
<evidence type="ECO:0000313" key="35">
    <source>
        <dbReference type="Proteomes" id="UP000190906"/>
    </source>
</evidence>
<evidence type="ECO:0000313" key="7">
    <source>
        <dbReference type="EMBL" id="MBK1610167.1"/>
    </source>
</evidence>
<evidence type="ECO:0000313" key="4">
    <source>
        <dbReference type="EMBL" id="KXX96900.1"/>
    </source>
</evidence>
<evidence type="ECO:0000313" key="10">
    <source>
        <dbReference type="EMBL" id="OOR14742.1"/>
    </source>
</evidence>
<dbReference type="Proteomes" id="UP000224203">
    <property type="component" value="Unassembled WGS sequence"/>
</dbReference>